<dbReference type="AlphaFoldDB" id="F0YR68"/>
<evidence type="ECO:0000313" key="3">
    <source>
        <dbReference type="Proteomes" id="UP000002729"/>
    </source>
</evidence>
<dbReference type="KEGG" id="aaf:AURANDRAFT_72857"/>
<organism evidence="3">
    <name type="scientific">Aureococcus anophagefferens</name>
    <name type="common">Harmful bloom alga</name>
    <dbReference type="NCBI Taxonomy" id="44056"/>
    <lineage>
        <taxon>Eukaryota</taxon>
        <taxon>Sar</taxon>
        <taxon>Stramenopiles</taxon>
        <taxon>Ochrophyta</taxon>
        <taxon>Pelagophyceae</taxon>
        <taxon>Pelagomonadales</taxon>
        <taxon>Pelagomonadaceae</taxon>
        <taxon>Aureococcus</taxon>
    </lineage>
</organism>
<dbReference type="RefSeq" id="XP_009042909.1">
    <property type="nucleotide sequence ID" value="XM_009044661.1"/>
</dbReference>
<reference evidence="2 3" key="1">
    <citation type="journal article" date="2011" name="Proc. Natl. Acad. Sci. U.S.A.">
        <title>Niche of harmful alga Aureococcus anophagefferens revealed through ecogenomics.</title>
        <authorList>
            <person name="Gobler C.J."/>
            <person name="Berry D.L."/>
            <person name="Dyhrman S.T."/>
            <person name="Wilhelm S.W."/>
            <person name="Salamov A."/>
            <person name="Lobanov A.V."/>
            <person name="Zhang Y."/>
            <person name="Collier J.L."/>
            <person name="Wurch L.L."/>
            <person name="Kustka A.B."/>
            <person name="Dill B.D."/>
            <person name="Shah M."/>
            <person name="VerBerkmoes N.C."/>
            <person name="Kuo A."/>
            <person name="Terry A."/>
            <person name="Pangilinan J."/>
            <person name="Lindquist E.A."/>
            <person name="Lucas S."/>
            <person name="Paulsen I.T."/>
            <person name="Hattenrath-Lehmann T.K."/>
            <person name="Talmage S.C."/>
            <person name="Walker E.A."/>
            <person name="Koch F."/>
            <person name="Burson A.M."/>
            <person name="Marcoval M.A."/>
            <person name="Tang Y.Z."/>
            <person name="Lecleir G.R."/>
            <person name="Coyne K.J."/>
            <person name="Berg G.M."/>
            <person name="Bertrand E.M."/>
            <person name="Saito M.A."/>
            <person name="Gladyshev V.N."/>
            <person name="Grigoriev I.V."/>
        </authorList>
    </citation>
    <scope>NUCLEOTIDE SEQUENCE [LARGE SCALE GENOMIC DNA]</scope>
    <source>
        <strain evidence="3">CCMP 1984</strain>
    </source>
</reference>
<feature type="region of interest" description="Disordered" evidence="1">
    <location>
        <begin position="64"/>
        <end position="87"/>
    </location>
</feature>
<dbReference type="GeneID" id="20228915"/>
<feature type="compositionally biased region" description="Basic and acidic residues" evidence="1">
    <location>
        <begin position="69"/>
        <end position="87"/>
    </location>
</feature>
<proteinExistence type="predicted"/>
<dbReference type="InParanoid" id="F0YR68"/>
<gene>
    <name evidence="2" type="ORF">AURANDRAFT_72857</name>
</gene>
<protein>
    <submittedName>
        <fullName evidence="2">Uncharacterized protein</fullName>
    </submittedName>
</protein>
<dbReference type="Proteomes" id="UP000002729">
    <property type="component" value="Unassembled WGS sequence"/>
</dbReference>
<sequence length="87" mass="9817">MSSFSNLYARVKSGEKNVARPYVKPALEHAVCKRCSAKIVRELDSIEAHEAECRRKIDNGIGPAIWTMEEQKDSPMRSREDVNSVPV</sequence>
<accession>F0YR68</accession>
<name>F0YR68_AURAN</name>
<evidence type="ECO:0000313" key="2">
    <source>
        <dbReference type="EMBL" id="EGB02392.1"/>
    </source>
</evidence>
<dbReference type="EMBL" id="GL833564">
    <property type="protein sequence ID" value="EGB02392.1"/>
    <property type="molecule type" value="Genomic_DNA"/>
</dbReference>
<keyword evidence="3" id="KW-1185">Reference proteome</keyword>
<evidence type="ECO:0000256" key="1">
    <source>
        <dbReference type="SAM" id="MobiDB-lite"/>
    </source>
</evidence>